<evidence type="ECO:0000313" key="3">
    <source>
        <dbReference type="Proteomes" id="UP000003175"/>
    </source>
</evidence>
<sequence>MGAELGWWIHLLIVLLIVAEIGRRAVFAYLGTEIIVPKVGEMTKFSLVEHTAEHLVIGATIPFANEGKQCGTIMDAFLRIQLPYEQYDGALVRGKVELAGAPREDDYFEAVLIQKHSRIHLVLKVSIEGRRGNSLEEAIAHLPDLRLDLIYQETGRIPAHYSKVMLKVAAQEIADLAGIAIACEGGEKNG</sequence>
<evidence type="ECO:0000256" key="1">
    <source>
        <dbReference type="SAM" id="Phobius"/>
    </source>
</evidence>
<protein>
    <submittedName>
        <fullName evidence="2">Uncharacterized protein</fullName>
    </submittedName>
</protein>
<keyword evidence="1" id="KW-0472">Membrane</keyword>
<accession>A0ABP2MTB0</accession>
<keyword evidence="1" id="KW-1133">Transmembrane helix</keyword>
<gene>
    <name evidence="2" type="ORF">HMPREF9432_00019</name>
</gene>
<name>A0ABP2MTB0_9FIRM</name>
<organism evidence="2 3">
    <name type="scientific">Selenomonas noxia F0398</name>
    <dbReference type="NCBI Taxonomy" id="702437"/>
    <lineage>
        <taxon>Bacteria</taxon>
        <taxon>Bacillati</taxon>
        <taxon>Bacillota</taxon>
        <taxon>Negativicutes</taxon>
        <taxon>Selenomonadales</taxon>
        <taxon>Selenomonadaceae</taxon>
        <taxon>Selenomonas</taxon>
    </lineage>
</organism>
<feature type="transmembrane region" description="Helical" evidence="1">
    <location>
        <begin position="6"/>
        <end position="22"/>
    </location>
</feature>
<keyword evidence="3" id="KW-1185">Reference proteome</keyword>
<dbReference type="Proteomes" id="UP000003175">
    <property type="component" value="Unassembled WGS sequence"/>
</dbReference>
<comment type="caution">
    <text evidence="2">The sequence shown here is derived from an EMBL/GenBank/DDBJ whole genome shotgun (WGS) entry which is preliminary data.</text>
</comment>
<evidence type="ECO:0000313" key="2">
    <source>
        <dbReference type="EMBL" id="EHG26163.1"/>
    </source>
</evidence>
<proteinExistence type="predicted"/>
<keyword evidence="1" id="KW-0812">Transmembrane</keyword>
<reference evidence="2 3" key="1">
    <citation type="submission" date="2011-08" db="EMBL/GenBank/DDBJ databases">
        <title>The Genome Sequence of Selenomonas noxia F0398.</title>
        <authorList>
            <consortium name="The Broad Institute Genome Sequencing Platform"/>
            <person name="Earl A."/>
            <person name="Ward D."/>
            <person name="Feldgarden M."/>
            <person name="Gevers D."/>
            <person name="Izard J."/>
            <person name="Ganesan A."/>
            <person name="Blanton J.M."/>
            <person name="Baranova O.V."/>
            <person name="Tanner A.C."/>
            <person name="Dewhirst F.E."/>
            <person name="Young S.K."/>
            <person name="Zeng Q."/>
            <person name="Gargeya S."/>
            <person name="Fitzgerald M."/>
            <person name="Haas B."/>
            <person name="Abouelleil A."/>
            <person name="Alvarado L."/>
            <person name="Arachchi H.M."/>
            <person name="Berlin A."/>
            <person name="Brown A."/>
            <person name="Chapman S.B."/>
            <person name="Chen Z."/>
            <person name="Dunbar C."/>
            <person name="Freedman E."/>
            <person name="Gearin G."/>
            <person name="Gellesch M."/>
            <person name="Goldberg J."/>
            <person name="Griggs A."/>
            <person name="Gujja S."/>
            <person name="Heiman D."/>
            <person name="Howarth C."/>
            <person name="Larson L."/>
            <person name="Lui A."/>
            <person name="MacDonald P.J.P."/>
            <person name="Montmayeur A."/>
            <person name="Murphy C."/>
            <person name="Neiman D."/>
            <person name="Pearson M."/>
            <person name="Priest M."/>
            <person name="Roberts A."/>
            <person name="Saif S."/>
            <person name="Shea T."/>
            <person name="Shenoy N."/>
            <person name="Sisk P."/>
            <person name="Stolte C."/>
            <person name="Sykes S."/>
            <person name="Wortman J."/>
            <person name="Nusbaum C."/>
            <person name="Birren B."/>
        </authorList>
    </citation>
    <scope>NUCLEOTIDE SEQUENCE [LARGE SCALE GENOMIC DNA]</scope>
    <source>
        <strain evidence="2 3">F0398</strain>
    </source>
</reference>
<dbReference type="EMBL" id="ADGH01000002">
    <property type="protein sequence ID" value="EHG26163.1"/>
    <property type="molecule type" value="Genomic_DNA"/>
</dbReference>